<keyword evidence="3" id="KW-0238">DNA-binding</keyword>
<dbReference type="InterPro" id="IPR021421">
    <property type="entry name" value="DUF3071"/>
</dbReference>
<evidence type="ECO:0000313" key="4">
    <source>
        <dbReference type="Proteomes" id="UP000065220"/>
    </source>
</evidence>
<dbReference type="GO" id="GO:0003677">
    <property type="term" value="F:DNA binding"/>
    <property type="evidence" value="ECO:0007669"/>
    <property type="project" value="UniProtKB-KW"/>
</dbReference>
<feature type="compositionally biased region" description="Basic and acidic residues" evidence="1">
    <location>
        <begin position="235"/>
        <end position="247"/>
    </location>
</feature>
<dbReference type="AlphaFoldDB" id="A0A0X8JGB2"/>
<dbReference type="RefSeq" id="WP_067943354.1">
    <property type="nucleotide sequence ID" value="NZ_CP014228.1"/>
</dbReference>
<organism evidence="3 4">
    <name type="scientific">Actinomyces radicidentis</name>
    <dbReference type="NCBI Taxonomy" id="111015"/>
    <lineage>
        <taxon>Bacteria</taxon>
        <taxon>Bacillati</taxon>
        <taxon>Actinomycetota</taxon>
        <taxon>Actinomycetes</taxon>
        <taxon>Actinomycetales</taxon>
        <taxon>Actinomycetaceae</taxon>
        <taxon>Actinomyces</taxon>
    </lineage>
</organism>
<evidence type="ECO:0000259" key="2">
    <source>
        <dbReference type="Pfam" id="PF11268"/>
    </source>
</evidence>
<dbReference type="OrthoDB" id="5180791at2"/>
<evidence type="ECO:0000313" key="3">
    <source>
        <dbReference type="EMBL" id="AMD88082.1"/>
    </source>
</evidence>
<dbReference type="EMBL" id="CP014228">
    <property type="protein sequence ID" value="AMD88082.1"/>
    <property type="molecule type" value="Genomic_DNA"/>
</dbReference>
<dbReference type="KEGG" id="ard:AXF14_11490"/>
<feature type="region of interest" description="Disordered" evidence="1">
    <location>
        <begin position="190"/>
        <end position="407"/>
    </location>
</feature>
<sequence length="407" mass="43591">MIELELLGANGGSVVMTDQAGERYSLVIDDALRAAVRRDRPASLPRPSQSPEPEAAPTVPARPKDLQALMRAGASAEEVADATGQDVEHVRRFEGPVLAERGWAVEQARLSRIGWEKDSPLLGELVVDRLATRGVDPESLEWDALREGREPWQILVTFFEGDVERRATWTLDLPARTVAATDDEARWLTESGAAGRRPAVFDQDSEAPGASAQERASLGPVPAEEPPAPAPEAADLEHDDAARRDAASGDTTGSSDRVDSDTDALLADLASNRGRRVEVEIPEDDEDEPGSQGAGAAADDETSPHGQARVFSMQDRRRAFAGNHPAGTKLHQGEEAPVEQPSPAGPSRAVASQAGMDAPTAEVAEVTERGTQDALPEMPPAPKPKPKRRPRRSVPSWDEIVFGAKPE</sequence>
<dbReference type="NCBIfam" id="NF040712">
    <property type="entry name" value="SepH"/>
    <property type="match status" value="1"/>
</dbReference>
<dbReference type="Pfam" id="PF11268">
    <property type="entry name" value="DUF3071"/>
    <property type="match status" value="1"/>
</dbReference>
<protein>
    <submittedName>
        <fullName evidence="3">DNA-binding protein</fullName>
    </submittedName>
</protein>
<dbReference type="Proteomes" id="UP000065220">
    <property type="component" value="Chromosome"/>
</dbReference>
<name>A0A0X8JGB2_ACTRD</name>
<reference evidence="4" key="1">
    <citation type="submission" date="2016-02" db="EMBL/GenBank/DDBJ databases">
        <authorList>
            <person name="Holder M.E."/>
            <person name="Ajami N.J."/>
            <person name="Petrosino J.F."/>
        </authorList>
    </citation>
    <scope>NUCLEOTIDE SEQUENCE [LARGE SCALE GENOMIC DNA]</scope>
    <source>
        <strain evidence="4">CCUG 36733</strain>
    </source>
</reference>
<dbReference type="STRING" id="111015.AXF14_11490"/>
<gene>
    <name evidence="3" type="ORF">AXF14_11490</name>
</gene>
<keyword evidence="4" id="KW-1185">Reference proteome</keyword>
<dbReference type="InterPro" id="IPR047682">
    <property type="entry name" value="SepH-like"/>
</dbReference>
<evidence type="ECO:0000256" key="1">
    <source>
        <dbReference type="SAM" id="MobiDB-lite"/>
    </source>
</evidence>
<proteinExistence type="predicted"/>
<feature type="compositionally biased region" description="Acidic residues" evidence="1">
    <location>
        <begin position="280"/>
        <end position="289"/>
    </location>
</feature>
<accession>A0A0X8JGB2</accession>
<feature type="region of interest" description="Disordered" evidence="1">
    <location>
        <begin position="39"/>
        <end position="61"/>
    </location>
</feature>
<feature type="domain" description="DUF3071" evidence="2">
    <location>
        <begin position="1"/>
        <end position="170"/>
    </location>
</feature>